<dbReference type="AlphaFoldDB" id="A0A840VBT2"/>
<evidence type="ECO:0000313" key="1">
    <source>
        <dbReference type="EMBL" id="MBB5351390.1"/>
    </source>
</evidence>
<dbReference type="PANTHER" id="PTHR33293:SF1">
    <property type="entry name" value="INSERTION ELEMENT IS1 1 PROTEIN INSB-RELATED"/>
    <property type="match status" value="1"/>
</dbReference>
<dbReference type="RefSeq" id="WP_184017501.1">
    <property type="nucleotide sequence ID" value="NZ_JACHFD010000006.1"/>
</dbReference>
<comment type="caution">
    <text evidence="1">The sequence shown here is derived from an EMBL/GenBank/DDBJ whole genome shotgun (WGS) entry which is preliminary data.</text>
</comment>
<accession>A0A840VBT2</accession>
<protein>
    <submittedName>
        <fullName evidence="1">IS1 family transposase</fullName>
    </submittedName>
</protein>
<reference evidence="1 2" key="1">
    <citation type="submission" date="2020-08" db="EMBL/GenBank/DDBJ databases">
        <title>Genomic Encyclopedia of Type Strains, Phase IV (KMG-IV): sequencing the most valuable type-strain genomes for metagenomic binning, comparative biology and taxonomic classification.</title>
        <authorList>
            <person name="Goeker M."/>
        </authorList>
    </citation>
    <scope>NUCLEOTIDE SEQUENCE [LARGE SCALE GENOMIC DNA]</scope>
    <source>
        <strain evidence="1 2">YC6886</strain>
    </source>
</reference>
<gene>
    <name evidence="1" type="ORF">HNR46_001626</name>
</gene>
<dbReference type="InterPro" id="IPR051354">
    <property type="entry name" value="Transposase_27_IS1"/>
</dbReference>
<organism evidence="1 2">
    <name type="scientific">Haloferula luteola</name>
    <dbReference type="NCBI Taxonomy" id="595692"/>
    <lineage>
        <taxon>Bacteria</taxon>
        <taxon>Pseudomonadati</taxon>
        <taxon>Verrucomicrobiota</taxon>
        <taxon>Verrucomicrobiia</taxon>
        <taxon>Verrucomicrobiales</taxon>
        <taxon>Verrucomicrobiaceae</taxon>
        <taxon>Haloferula</taxon>
    </lineage>
</organism>
<keyword evidence="2" id="KW-1185">Reference proteome</keyword>
<dbReference type="EMBL" id="JACHFD010000006">
    <property type="protein sequence ID" value="MBB5351390.1"/>
    <property type="molecule type" value="Genomic_DNA"/>
</dbReference>
<evidence type="ECO:0000313" key="2">
    <source>
        <dbReference type="Proteomes" id="UP000557717"/>
    </source>
</evidence>
<sequence length="275" mass="31077">MNKLSTEKRRMVVSMLVEGNSLRSITRMTGVHRTTVMKLLSDLGAACSNYQAKVFRNLPCKRIHCDEIWSFVGAKGKNASAEKKAEGWGDAWTWVALCADTKLVPCWHVGGRDAGFAWDFMQDLAARLANRVQLTTDGHRAYLDAVEEAFGTEINYAMLVKQYGATSDKSPERKYSPAECTGAKKVDITGKPDKKHVSTSYVERQNLTMRMGMRRFTRLTNSFSKKLENHEHAIALHYMHYNFCRIHQTLRVTPAMEAGVSNHVWSLEEVVALLD</sequence>
<dbReference type="PANTHER" id="PTHR33293">
    <property type="entry name" value="INSERTION ELEMENT IS1 1 PROTEIN INSB-RELATED"/>
    <property type="match status" value="1"/>
</dbReference>
<dbReference type="Proteomes" id="UP000557717">
    <property type="component" value="Unassembled WGS sequence"/>
</dbReference>
<proteinExistence type="predicted"/>
<name>A0A840VBT2_9BACT</name>